<feature type="compositionally biased region" description="Basic and acidic residues" evidence="9">
    <location>
        <begin position="156"/>
        <end position="178"/>
    </location>
</feature>
<feature type="region of interest" description="Disordered" evidence="9">
    <location>
        <begin position="144"/>
        <end position="178"/>
    </location>
</feature>
<dbReference type="InterPro" id="IPR011009">
    <property type="entry name" value="Kinase-like_dom_sf"/>
</dbReference>
<comment type="catalytic activity">
    <reaction evidence="8">
        <text>L-seryl-[protein] + ATP = O-phospho-L-seryl-[protein] + ADP + H(+)</text>
        <dbReference type="Rhea" id="RHEA:17989"/>
        <dbReference type="Rhea" id="RHEA-COMP:9863"/>
        <dbReference type="Rhea" id="RHEA-COMP:11604"/>
        <dbReference type="ChEBI" id="CHEBI:15378"/>
        <dbReference type="ChEBI" id="CHEBI:29999"/>
        <dbReference type="ChEBI" id="CHEBI:30616"/>
        <dbReference type="ChEBI" id="CHEBI:83421"/>
        <dbReference type="ChEBI" id="CHEBI:456216"/>
        <dbReference type="EC" id="2.7.11.1"/>
    </reaction>
</comment>
<dbReference type="InterPro" id="IPR000961">
    <property type="entry name" value="AGC-kinase_C"/>
</dbReference>
<dbReference type="InterPro" id="IPR000719">
    <property type="entry name" value="Prot_kinase_dom"/>
</dbReference>
<keyword evidence="4" id="KW-0547">Nucleotide-binding</keyword>
<evidence type="ECO:0000259" key="10">
    <source>
        <dbReference type="PROSITE" id="PS50011"/>
    </source>
</evidence>
<dbReference type="GO" id="GO:0005524">
    <property type="term" value="F:ATP binding"/>
    <property type="evidence" value="ECO:0007669"/>
    <property type="project" value="UniProtKB-KW"/>
</dbReference>
<feature type="domain" description="Protein kinase" evidence="10">
    <location>
        <begin position="1"/>
        <end position="104"/>
    </location>
</feature>
<evidence type="ECO:0000256" key="4">
    <source>
        <dbReference type="ARBA" id="ARBA00022741"/>
    </source>
</evidence>
<evidence type="ECO:0000256" key="2">
    <source>
        <dbReference type="ARBA" id="ARBA00022527"/>
    </source>
</evidence>
<dbReference type="Pfam" id="PF00069">
    <property type="entry name" value="Pkinase"/>
    <property type="match status" value="1"/>
</dbReference>
<dbReference type="Gene3D" id="1.10.510.10">
    <property type="entry name" value="Transferase(Phosphotransferase) domain 1"/>
    <property type="match status" value="1"/>
</dbReference>
<keyword evidence="2" id="KW-0723">Serine/threonine-protein kinase</keyword>
<keyword evidence="5" id="KW-0418">Kinase</keyword>
<dbReference type="AlphaFoldDB" id="A0A0D6R5G0"/>
<sequence length="178" mass="20374">MTRSNSFVGTEEYVSPEMLQGDGHDFAVDWWALGILLYEMLYGKTPFKGATRKETFYYILVRQPQFAGPWTPLRDLIMRLLDKEPLKRLGSANGASEVKSHLFFRGLEWEALENVSTAPFVPPPVSFEDMSPLDSLDVNEYLDKQTDLKEKKKSNGSKDENSAEKKADRHETEAFKVF</sequence>
<evidence type="ECO:0000256" key="9">
    <source>
        <dbReference type="SAM" id="MobiDB-lite"/>
    </source>
</evidence>
<dbReference type="FunFam" id="1.10.510.10:FF:000312">
    <property type="entry name" value="Serine/threonine-protein kinase OXI1"/>
    <property type="match status" value="1"/>
</dbReference>
<dbReference type="PROSITE" id="PS51285">
    <property type="entry name" value="AGC_KINASE_CTER"/>
    <property type="match status" value="1"/>
</dbReference>
<protein>
    <recommendedName>
        <fullName evidence="1">non-specific serine/threonine protein kinase</fullName>
        <ecNumber evidence="1">2.7.11.1</ecNumber>
    </recommendedName>
</protein>
<evidence type="ECO:0000259" key="11">
    <source>
        <dbReference type="PROSITE" id="PS51285"/>
    </source>
</evidence>
<reference evidence="12" key="1">
    <citation type="submission" date="2015-03" db="EMBL/GenBank/DDBJ databases">
        <title>A transcriptome of Araucaria cunninghamii, an australian fine timber species.</title>
        <authorList>
            <person name="Jing Yi C.J.Y."/>
            <person name="Yin San L.Y.S."/>
            <person name="Abdul Karim S.S."/>
            <person name="Wan Azmi N.N."/>
            <person name="Hercus R.R."/>
            <person name="Croft L.L."/>
        </authorList>
    </citation>
    <scope>NUCLEOTIDE SEQUENCE</scope>
    <source>
        <strain evidence="12">MI0301</strain>
        <tissue evidence="12">Leaf</tissue>
    </source>
</reference>
<comment type="catalytic activity">
    <reaction evidence="7">
        <text>L-threonyl-[protein] + ATP = O-phospho-L-threonyl-[protein] + ADP + H(+)</text>
        <dbReference type="Rhea" id="RHEA:46608"/>
        <dbReference type="Rhea" id="RHEA-COMP:11060"/>
        <dbReference type="Rhea" id="RHEA-COMP:11605"/>
        <dbReference type="ChEBI" id="CHEBI:15378"/>
        <dbReference type="ChEBI" id="CHEBI:30013"/>
        <dbReference type="ChEBI" id="CHEBI:30616"/>
        <dbReference type="ChEBI" id="CHEBI:61977"/>
        <dbReference type="ChEBI" id="CHEBI:456216"/>
        <dbReference type="EC" id="2.7.11.1"/>
    </reaction>
</comment>
<organism evidence="12">
    <name type="scientific">Araucaria cunninghamii</name>
    <name type="common">Hoop pine</name>
    <name type="synonym">Moreton Bay pine</name>
    <dbReference type="NCBI Taxonomy" id="56994"/>
    <lineage>
        <taxon>Eukaryota</taxon>
        <taxon>Viridiplantae</taxon>
        <taxon>Streptophyta</taxon>
        <taxon>Embryophyta</taxon>
        <taxon>Tracheophyta</taxon>
        <taxon>Spermatophyta</taxon>
        <taxon>Pinopsida</taxon>
        <taxon>Pinidae</taxon>
        <taxon>Conifers II</taxon>
        <taxon>Araucariales</taxon>
        <taxon>Araucariaceae</taxon>
        <taxon>Araucaria</taxon>
    </lineage>
</organism>
<dbReference type="EC" id="2.7.11.1" evidence="1"/>
<evidence type="ECO:0000313" key="12">
    <source>
        <dbReference type="EMBL" id="JAG98049.1"/>
    </source>
</evidence>
<evidence type="ECO:0000256" key="8">
    <source>
        <dbReference type="ARBA" id="ARBA00048679"/>
    </source>
</evidence>
<dbReference type="EMBL" id="GCKF01028717">
    <property type="protein sequence ID" value="JAG98049.1"/>
    <property type="molecule type" value="Transcribed_RNA"/>
</dbReference>
<evidence type="ECO:0000256" key="7">
    <source>
        <dbReference type="ARBA" id="ARBA00047899"/>
    </source>
</evidence>
<dbReference type="SUPFAM" id="SSF56112">
    <property type="entry name" value="Protein kinase-like (PK-like)"/>
    <property type="match status" value="1"/>
</dbReference>
<evidence type="ECO:0000256" key="5">
    <source>
        <dbReference type="ARBA" id="ARBA00022777"/>
    </source>
</evidence>
<keyword evidence="3" id="KW-0808">Transferase</keyword>
<feature type="domain" description="AGC-kinase C-terminal" evidence="11">
    <location>
        <begin position="105"/>
        <end position="178"/>
    </location>
</feature>
<evidence type="ECO:0000256" key="1">
    <source>
        <dbReference type="ARBA" id="ARBA00012513"/>
    </source>
</evidence>
<proteinExistence type="predicted"/>
<dbReference type="PROSITE" id="PS50011">
    <property type="entry name" value="PROTEIN_KINASE_DOM"/>
    <property type="match status" value="1"/>
</dbReference>
<keyword evidence="6" id="KW-0067">ATP-binding</keyword>
<evidence type="ECO:0000256" key="6">
    <source>
        <dbReference type="ARBA" id="ARBA00022840"/>
    </source>
</evidence>
<dbReference type="GO" id="GO:0004674">
    <property type="term" value="F:protein serine/threonine kinase activity"/>
    <property type="evidence" value="ECO:0007669"/>
    <property type="project" value="UniProtKB-KW"/>
</dbReference>
<dbReference type="SMART" id="SM00220">
    <property type="entry name" value="S_TKc"/>
    <property type="match status" value="1"/>
</dbReference>
<dbReference type="PANTHER" id="PTHR45637">
    <property type="entry name" value="FLIPPASE KINASE 1-RELATED"/>
    <property type="match status" value="1"/>
</dbReference>
<dbReference type="Gene3D" id="3.30.200.20">
    <property type="entry name" value="Phosphorylase Kinase, domain 1"/>
    <property type="match status" value="1"/>
</dbReference>
<evidence type="ECO:0000256" key="3">
    <source>
        <dbReference type="ARBA" id="ARBA00022679"/>
    </source>
</evidence>
<accession>A0A0D6R5G0</accession>
<name>A0A0D6R5G0_ARACU</name>